<dbReference type="HOGENOM" id="CLU_2278456_0_0_1"/>
<proteinExistence type="predicted"/>
<organism evidence="1 2">
    <name type="scientific">Phaeosphaeria nodorum (strain SN15 / ATCC MYA-4574 / FGSC 10173)</name>
    <name type="common">Glume blotch fungus</name>
    <name type="synonym">Parastagonospora nodorum</name>
    <dbReference type="NCBI Taxonomy" id="321614"/>
    <lineage>
        <taxon>Eukaryota</taxon>
        <taxon>Fungi</taxon>
        <taxon>Dikarya</taxon>
        <taxon>Ascomycota</taxon>
        <taxon>Pezizomycotina</taxon>
        <taxon>Dothideomycetes</taxon>
        <taxon>Pleosporomycetidae</taxon>
        <taxon>Pleosporales</taxon>
        <taxon>Pleosporineae</taxon>
        <taxon>Phaeosphaeriaceae</taxon>
        <taxon>Parastagonospora</taxon>
    </lineage>
</organism>
<dbReference type="GeneID" id="5975993"/>
<evidence type="ECO:0000313" key="1">
    <source>
        <dbReference type="EMBL" id="EAT83954.2"/>
    </source>
</evidence>
<dbReference type="KEGG" id="pno:SNOG_08786"/>
<dbReference type="EMBL" id="CH445337">
    <property type="protein sequence ID" value="EAT83954.2"/>
    <property type="molecule type" value="Genomic_DNA"/>
</dbReference>
<dbReference type="AlphaFoldDB" id="Q0UHH8"/>
<dbReference type="RefSeq" id="XP_001799094.1">
    <property type="nucleotide sequence ID" value="XM_001799042.1"/>
</dbReference>
<reference evidence="2" key="1">
    <citation type="journal article" date="2007" name="Plant Cell">
        <title>Dothideomycete-plant interactions illuminated by genome sequencing and EST analysis of the wheat pathogen Stagonospora nodorum.</title>
        <authorList>
            <person name="Hane J.K."/>
            <person name="Lowe R.G."/>
            <person name="Solomon P.S."/>
            <person name="Tan K.C."/>
            <person name="Schoch C.L."/>
            <person name="Spatafora J.W."/>
            <person name="Crous P.W."/>
            <person name="Kodira C."/>
            <person name="Birren B.W."/>
            <person name="Galagan J.E."/>
            <person name="Torriani S.F."/>
            <person name="McDonald B.A."/>
            <person name="Oliver R.P."/>
        </authorList>
    </citation>
    <scope>NUCLEOTIDE SEQUENCE [LARGE SCALE GENOMIC DNA]</scope>
    <source>
        <strain evidence="2">SN15 / ATCC MYA-4574 / FGSC 10173</strain>
    </source>
</reference>
<gene>
    <name evidence="1" type="ORF">SNOG_08786</name>
</gene>
<evidence type="ECO:0000313" key="2">
    <source>
        <dbReference type="Proteomes" id="UP000001055"/>
    </source>
</evidence>
<name>Q0UHH8_PHANO</name>
<dbReference type="Proteomes" id="UP000001055">
    <property type="component" value="Unassembled WGS sequence"/>
</dbReference>
<protein>
    <submittedName>
        <fullName evidence="1">Uncharacterized protein</fullName>
    </submittedName>
</protein>
<sequence>MGRFWGVRDIHDRGGWEIAGHRAREEGGEGCCLVGFAYGGRDDVWLEMHTEDGLQGRDTQDTGRKTQNDEMFAYTHDEFTRERQEVINTSTLYLTPSMHINP</sequence>
<dbReference type="InParanoid" id="Q0UHH8"/>
<accession>Q0UHH8</accession>